<dbReference type="InParanoid" id="M1CYJ9"/>
<evidence type="ECO:0000313" key="1">
    <source>
        <dbReference type="EnsemblPlants" id="PGSC0003DMT400077564"/>
    </source>
</evidence>
<evidence type="ECO:0000313" key="2">
    <source>
        <dbReference type="Proteomes" id="UP000011115"/>
    </source>
</evidence>
<name>M1CYJ9_SOLTU</name>
<dbReference type="HOGENOM" id="CLU_2982893_0_0_1"/>
<dbReference type="AlphaFoldDB" id="M1CYJ9"/>
<proteinExistence type="predicted"/>
<dbReference type="EnsemblPlants" id="PGSC0003DMT400077564">
    <property type="protein sequence ID" value="PGSC0003DMT400077564"/>
    <property type="gene ID" value="PGSC0003DMG400030161"/>
</dbReference>
<dbReference type="Proteomes" id="UP000011115">
    <property type="component" value="Unassembled WGS sequence"/>
</dbReference>
<reference evidence="1" key="2">
    <citation type="submission" date="2015-06" db="UniProtKB">
        <authorList>
            <consortium name="EnsemblPlants"/>
        </authorList>
    </citation>
    <scope>IDENTIFICATION</scope>
    <source>
        <strain evidence="1">DM1-3 516 R44</strain>
    </source>
</reference>
<dbReference type="PaxDb" id="4113-PGSC0003DMT400077564"/>
<sequence>MQVHLLEFPLLVPYQKTSFHNAQQYDVTINQGTSYIFPLRQLQQASPMPRLEGKTVER</sequence>
<protein>
    <submittedName>
        <fullName evidence="1">Uncharacterized protein</fullName>
    </submittedName>
</protein>
<reference evidence="2" key="1">
    <citation type="journal article" date="2011" name="Nature">
        <title>Genome sequence and analysis of the tuber crop potato.</title>
        <authorList>
            <consortium name="The Potato Genome Sequencing Consortium"/>
        </authorList>
    </citation>
    <scope>NUCLEOTIDE SEQUENCE [LARGE SCALE GENOMIC DNA]</scope>
    <source>
        <strain evidence="2">cv. DM1-3 516 R44</strain>
    </source>
</reference>
<dbReference type="Gramene" id="PGSC0003DMT400077564">
    <property type="protein sequence ID" value="PGSC0003DMT400077564"/>
    <property type="gene ID" value="PGSC0003DMG400030161"/>
</dbReference>
<organism evidence="1 2">
    <name type="scientific">Solanum tuberosum</name>
    <name type="common">Potato</name>
    <dbReference type="NCBI Taxonomy" id="4113"/>
    <lineage>
        <taxon>Eukaryota</taxon>
        <taxon>Viridiplantae</taxon>
        <taxon>Streptophyta</taxon>
        <taxon>Embryophyta</taxon>
        <taxon>Tracheophyta</taxon>
        <taxon>Spermatophyta</taxon>
        <taxon>Magnoliopsida</taxon>
        <taxon>eudicotyledons</taxon>
        <taxon>Gunneridae</taxon>
        <taxon>Pentapetalae</taxon>
        <taxon>asterids</taxon>
        <taxon>lamiids</taxon>
        <taxon>Solanales</taxon>
        <taxon>Solanaceae</taxon>
        <taxon>Solanoideae</taxon>
        <taxon>Solaneae</taxon>
        <taxon>Solanum</taxon>
    </lineage>
</organism>
<keyword evidence="2" id="KW-1185">Reference proteome</keyword>
<accession>M1CYJ9</accession>